<gene>
    <name evidence="8" type="ORF">Q664_07525</name>
</gene>
<reference evidence="8 9" key="1">
    <citation type="submission" date="2014-07" db="EMBL/GenBank/DDBJ databases">
        <title>Draft Genome Sequence of Gephyronic Acid Producer, Cystobacter violaceus Strain Cb vi76.</title>
        <authorList>
            <person name="Stevens D.C."/>
            <person name="Young J."/>
            <person name="Carmichael R."/>
            <person name="Tan J."/>
            <person name="Taylor R.E."/>
        </authorList>
    </citation>
    <scope>NUCLEOTIDE SEQUENCE [LARGE SCALE GENOMIC DNA]</scope>
    <source>
        <strain evidence="8 9">Cb vi76</strain>
    </source>
</reference>
<dbReference type="PROSITE" id="PS51123">
    <property type="entry name" value="OMPA_2"/>
    <property type="match status" value="1"/>
</dbReference>
<sequence length="495" mass="52721">MSIPSSTRGAMAVMLLGCSLASAQSTDQLPGFDLERLDANTGRGTALVGNGELMVPGGMSVSLLGHYQRLPLVLNDGEQDLAVVRDRATALLSASYGVLPWLELGAQVPFVLWQQGDDPNTVGLSSLTAQGMGTPVLQARLGLLSRRQRQPVDLSADLGVGLPVGTGLALAGDDGPRFHARMVVGTILGSVQPSLEAGVLFRPTILLGTTEETAVRQGATSEVRLGAALATTGTGLRGELALRATLVPQSAQVSMDLLGGVRFPLLVGLDAFVMGGPGLGGALGTPRFRMLLGVSFRSEPPPRISFIDEHVDREFQLSLATPKPPERDDRIRPAGTWELMSVTRDDPQGTSDVRTPREPPRPYQPGPQDRLVMRGEIHFTQGNSELQGVVPLLDQAVLRLSELPRGGTLIIEGHADTEGTDSSNMIMSLRRAQAVRRYLLDQGVPATQVRIRGFGSDWPVSARPATEQERQLNRRAEVLLITEAPAPLTTQAPAP</sequence>
<dbReference type="PRINTS" id="PR01021">
    <property type="entry name" value="OMPADOMAIN"/>
</dbReference>
<dbReference type="EMBL" id="JPMI01000044">
    <property type="protein sequence ID" value="KFA93706.1"/>
    <property type="molecule type" value="Genomic_DNA"/>
</dbReference>
<evidence type="ECO:0000313" key="8">
    <source>
        <dbReference type="EMBL" id="KFA93706.1"/>
    </source>
</evidence>
<evidence type="ECO:0000256" key="3">
    <source>
        <dbReference type="ARBA" id="ARBA00023237"/>
    </source>
</evidence>
<keyword evidence="2 4" id="KW-0472">Membrane</keyword>
<dbReference type="AlphaFoldDB" id="A0A084SZ21"/>
<accession>A0A084SZ21</accession>
<proteinExistence type="predicted"/>
<name>A0A084SZ21_9BACT</name>
<feature type="chain" id="PRO_5001781903" evidence="6">
    <location>
        <begin position="24"/>
        <end position="495"/>
    </location>
</feature>
<dbReference type="GO" id="GO:0009279">
    <property type="term" value="C:cell outer membrane"/>
    <property type="evidence" value="ECO:0007669"/>
    <property type="project" value="UniProtKB-SubCell"/>
</dbReference>
<keyword evidence="6" id="KW-0732">Signal</keyword>
<evidence type="ECO:0000259" key="7">
    <source>
        <dbReference type="PROSITE" id="PS51123"/>
    </source>
</evidence>
<dbReference type="Proteomes" id="UP000028547">
    <property type="component" value="Unassembled WGS sequence"/>
</dbReference>
<feature type="domain" description="OmpA-like" evidence="7">
    <location>
        <begin position="366"/>
        <end position="484"/>
    </location>
</feature>
<dbReference type="PANTHER" id="PTHR30329:SF21">
    <property type="entry name" value="LIPOPROTEIN YIAD-RELATED"/>
    <property type="match status" value="1"/>
</dbReference>
<evidence type="ECO:0000256" key="2">
    <source>
        <dbReference type="ARBA" id="ARBA00023136"/>
    </source>
</evidence>
<evidence type="ECO:0000256" key="6">
    <source>
        <dbReference type="SAM" id="SignalP"/>
    </source>
</evidence>
<evidence type="ECO:0000313" key="9">
    <source>
        <dbReference type="Proteomes" id="UP000028547"/>
    </source>
</evidence>
<evidence type="ECO:0000256" key="1">
    <source>
        <dbReference type="ARBA" id="ARBA00004442"/>
    </source>
</evidence>
<dbReference type="SUPFAM" id="SSF103088">
    <property type="entry name" value="OmpA-like"/>
    <property type="match status" value="1"/>
</dbReference>
<dbReference type="Pfam" id="PF00691">
    <property type="entry name" value="OmpA"/>
    <property type="match status" value="1"/>
</dbReference>
<evidence type="ECO:0000256" key="5">
    <source>
        <dbReference type="SAM" id="MobiDB-lite"/>
    </source>
</evidence>
<evidence type="ECO:0000256" key="4">
    <source>
        <dbReference type="PROSITE-ProRule" id="PRU00473"/>
    </source>
</evidence>
<dbReference type="Gene3D" id="3.30.1330.60">
    <property type="entry name" value="OmpA-like domain"/>
    <property type="match status" value="1"/>
</dbReference>
<feature type="region of interest" description="Disordered" evidence="5">
    <location>
        <begin position="320"/>
        <end position="369"/>
    </location>
</feature>
<dbReference type="InterPro" id="IPR006665">
    <property type="entry name" value="OmpA-like"/>
</dbReference>
<dbReference type="PANTHER" id="PTHR30329">
    <property type="entry name" value="STATOR ELEMENT OF FLAGELLAR MOTOR COMPLEX"/>
    <property type="match status" value="1"/>
</dbReference>
<comment type="subcellular location">
    <subcellularLocation>
        <location evidence="1">Cell outer membrane</location>
    </subcellularLocation>
</comment>
<organism evidence="8 9">
    <name type="scientific">Archangium violaceum Cb vi76</name>
    <dbReference type="NCBI Taxonomy" id="1406225"/>
    <lineage>
        <taxon>Bacteria</taxon>
        <taxon>Pseudomonadati</taxon>
        <taxon>Myxococcota</taxon>
        <taxon>Myxococcia</taxon>
        <taxon>Myxococcales</taxon>
        <taxon>Cystobacterineae</taxon>
        <taxon>Archangiaceae</taxon>
        <taxon>Archangium</taxon>
    </lineage>
</organism>
<feature type="signal peptide" evidence="6">
    <location>
        <begin position="1"/>
        <end position="23"/>
    </location>
</feature>
<dbReference type="InterPro" id="IPR050330">
    <property type="entry name" value="Bact_OuterMem_StrucFunc"/>
</dbReference>
<comment type="caution">
    <text evidence="8">The sequence shown here is derived from an EMBL/GenBank/DDBJ whole genome shotgun (WGS) entry which is preliminary data.</text>
</comment>
<dbReference type="InterPro" id="IPR006664">
    <property type="entry name" value="OMP_bac"/>
</dbReference>
<keyword evidence="3" id="KW-0998">Cell outer membrane</keyword>
<dbReference type="InterPro" id="IPR036737">
    <property type="entry name" value="OmpA-like_sf"/>
</dbReference>
<protein>
    <submittedName>
        <fullName evidence="8">Cell envelope biogenesis protein OmpA</fullName>
    </submittedName>
</protein>
<dbReference type="CDD" id="cd07185">
    <property type="entry name" value="OmpA_C-like"/>
    <property type="match status" value="1"/>
</dbReference>